<dbReference type="EMBL" id="CM007381">
    <property type="protein sequence ID" value="ONK81005.1"/>
    <property type="molecule type" value="Genomic_DNA"/>
</dbReference>
<reference evidence="2" key="1">
    <citation type="journal article" date="2017" name="Nat. Commun.">
        <title>The asparagus genome sheds light on the origin and evolution of a young Y chromosome.</title>
        <authorList>
            <person name="Harkess A."/>
            <person name="Zhou J."/>
            <person name="Xu C."/>
            <person name="Bowers J.E."/>
            <person name="Van der Hulst R."/>
            <person name="Ayyampalayam S."/>
            <person name="Mercati F."/>
            <person name="Riccardi P."/>
            <person name="McKain M.R."/>
            <person name="Kakrana A."/>
            <person name="Tang H."/>
            <person name="Ray J."/>
            <person name="Groenendijk J."/>
            <person name="Arikit S."/>
            <person name="Mathioni S.M."/>
            <person name="Nakano M."/>
            <person name="Shan H."/>
            <person name="Telgmann-Rauber A."/>
            <person name="Kanno A."/>
            <person name="Yue Z."/>
            <person name="Chen H."/>
            <person name="Li W."/>
            <person name="Chen Y."/>
            <person name="Xu X."/>
            <person name="Zhang Y."/>
            <person name="Luo S."/>
            <person name="Chen H."/>
            <person name="Gao J."/>
            <person name="Mao Z."/>
            <person name="Pires J.C."/>
            <person name="Luo M."/>
            <person name="Kudrna D."/>
            <person name="Wing R.A."/>
            <person name="Meyers B.C."/>
            <person name="Yi K."/>
            <person name="Kong H."/>
            <person name="Lavrijsen P."/>
            <person name="Sunseri F."/>
            <person name="Falavigna A."/>
            <person name="Ye Y."/>
            <person name="Leebens-Mack J.H."/>
            <person name="Chen G."/>
        </authorList>
    </citation>
    <scope>NUCLEOTIDE SEQUENCE [LARGE SCALE GENOMIC DNA]</scope>
    <source>
        <strain evidence="2">cv. DH0086</strain>
    </source>
</reference>
<evidence type="ECO:0000313" key="2">
    <source>
        <dbReference type="Proteomes" id="UP000243459"/>
    </source>
</evidence>
<gene>
    <name evidence="1" type="ORF">A4U43_C01F24220</name>
</gene>
<proteinExistence type="predicted"/>
<keyword evidence="2" id="KW-1185">Reference proteome</keyword>
<sequence>MIFKEGTKVEVLDKRELPSDVESTIDKVKRKAIRPCPPAAVEGLKCWVPGDIVEVYNNHSWKLGENSGKCCNGEIYMLPKEEKLIRHKPKPCLEENYCSKDSHLMVENDYPISQILLKYSKKRPHNCPLIVDSCTGAGKKIRRIDKEGIIDQVVAETSPNRREKGPKLEAVNLASMGPRRWWYLYLFLQS</sequence>
<evidence type="ECO:0008006" key="3">
    <source>
        <dbReference type="Google" id="ProtNLM"/>
    </source>
</evidence>
<dbReference type="AlphaFoldDB" id="A0A5P1FRQ9"/>
<dbReference type="Proteomes" id="UP000243459">
    <property type="component" value="Chromosome 1"/>
</dbReference>
<dbReference type="Gramene" id="ONK81005">
    <property type="protein sequence ID" value="ONK81005"/>
    <property type="gene ID" value="A4U43_C01F24220"/>
</dbReference>
<evidence type="ECO:0000313" key="1">
    <source>
        <dbReference type="EMBL" id="ONK81005.1"/>
    </source>
</evidence>
<protein>
    <recommendedName>
        <fullName evidence="3">Agenet domain-containing protein</fullName>
    </recommendedName>
</protein>
<accession>A0A5P1FRQ9</accession>
<organism evidence="1 2">
    <name type="scientific">Asparagus officinalis</name>
    <name type="common">Garden asparagus</name>
    <dbReference type="NCBI Taxonomy" id="4686"/>
    <lineage>
        <taxon>Eukaryota</taxon>
        <taxon>Viridiplantae</taxon>
        <taxon>Streptophyta</taxon>
        <taxon>Embryophyta</taxon>
        <taxon>Tracheophyta</taxon>
        <taxon>Spermatophyta</taxon>
        <taxon>Magnoliopsida</taxon>
        <taxon>Liliopsida</taxon>
        <taxon>Asparagales</taxon>
        <taxon>Asparagaceae</taxon>
        <taxon>Asparagoideae</taxon>
        <taxon>Asparagus</taxon>
    </lineage>
</organism>
<name>A0A5P1FRQ9_ASPOF</name>